<dbReference type="EMBL" id="DTFV01000143">
    <property type="protein sequence ID" value="HGI31644.1"/>
    <property type="molecule type" value="Genomic_DNA"/>
</dbReference>
<name>A0A7V3YIC0_9BACT</name>
<protein>
    <recommendedName>
        <fullName evidence="2">Type II secretion system protein</fullName>
    </recommendedName>
</protein>
<dbReference type="AlphaFoldDB" id="A0A7V3YIC0"/>
<evidence type="ECO:0008006" key="2">
    <source>
        <dbReference type="Google" id="ProtNLM"/>
    </source>
</evidence>
<accession>A0A7V3YIC0</accession>
<organism evidence="1">
    <name type="scientific">Candidatus Caldatribacterium californiense</name>
    <dbReference type="NCBI Taxonomy" id="1454726"/>
    <lineage>
        <taxon>Bacteria</taxon>
        <taxon>Pseudomonadati</taxon>
        <taxon>Atribacterota</taxon>
        <taxon>Atribacteria</taxon>
        <taxon>Atribacterales</taxon>
        <taxon>Candidatus Caldatribacteriaceae</taxon>
        <taxon>Candidatus Caldatribacterium</taxon>
    </lineage>
</organism>
<sequence length="112" mass="12645">MLTAAAIVVILLSQEITFHVRTINAYLREYQEEYTREGVLIEAVALLEEKGEGFVATNLPSSFAPSYAFTITSDTITLTKDREVVLRAGIRWEGKKLSVVYVENNFVRPFSQ</sequence>
<gene>
    <name evidence="1" type="ORF">ENV30_10170</name>
</gene>
<comment type="caution">
    <text evidence="1">The sequence shown here is derived from an EMBL/GenBank/DDBJ whole genome shotgun (WGS) entry which is preliminary data.</text>
</comment>
<reference evidence="1" key="1">
    <citation type="journal article" date="2020" name="mSystems">
        <title>Genome- and Community-Level Interaction Insights into Carbon Utilization and Element Cycling Functions of Hydrothermarchaeota in Hydrothermal Sediment.</title>
        <authorList>
            <person name="Zhou Z."/>
            <person name="Liu Y."/>
            <person name="Xu W."/>
            <person name="Pan J."/>
            <person name="Luo Z.H."/>
            <person name="Li M."/>
        </authorList>
    </citation>
    <scope>NUCLEOTIDE SEQUENCE [LARGE SCALE GENOMIC DNA]</scope>
    <source>
        <strain evidence="1">SpSt-747</strain>
    </source>
</reference>
<proteinExistence type="predicted"/>
<evidence type="ECO:0000313" key="1">
    <source>
        <dbReference type="EMBL" id="HGI31644.1"/>
    </source>
</evidence>